<name>A0A9P6FR58_9FUNG</name>
<feature type="region of interest" description="Disordered" evidence="1">
    <location>
        <begin position="1"/>
        <end position="22"/>
    </location>
</feature>
<feature type="compositionally biased region" description="Polar residues" evidence="1">
    <location>
        <begin position="316"/>
        <end position="325"/>
    </location>
</feature>
<feature type="region of interest" description="Disordered" evidence="1">
    <location>
        <begin position="48"/>
        <end position="168"/>
    </location>
</feature>
<dbReference type="AlphaFoldDB" id="A0A9P6FR58"/>
<feature type="compositionally biased region" description="Low complexity" evidence="1">
    <location>
        <begin position="413"/>
        <end position="425"/>
    </location>
</feature>
<proteinExistence type="predicted"/>
<feature type="compositionally biased region" description="Polar residues" evidence="1">
    <location>
        <begin position="530"/>
        <end position="561"/>
    </location>
</feature>
<feature type="compositionally biased region" description="Low complexity" evidence="1">
    <location>
        <begin position="77"/>
        <end position="165"/>
    </location>
</feature>
<gene>
    <name evidence="3" type="ORF">BGW38_004554</name>
</gene>
<evidence type="ECO:0000256" key="2">
    <source>
        <dbReference type="SAM" id="Phobius"/>
    </source>
</evidence>
<feature type="region of interest" description="Disordered" evidence="1">
    <location>
        <begin position="306"/>
        <end position="326"/>
    </location>
</feature>
<feature type="region of interest" description="Disordered" evidence="1">
    <location>
        <begin position="489"/>
        <end position="635"/>
    </location>
</feature>
<feature type="compositionally biased region" description="Low complexity" evidence="1">
    <location>
        <begin position="508"/>
        <end position="518"/>
    </location>
</feature>
<feature type="compositionally biased region" description="Low complexity" evidence="1">
    <location>
        <begin position="489"/>
        <end position="498"/>
    </location>
</feature>
<feature type="compositionally biased region" description="Low complexity" evidence="1">
    <location>
        <begin position="601"/>
        <end position="624"/>
    </location>
</feature>
<comment type="caution">
    <text evidence="3">The sequence shown here is derived from an EMBL/GenBank/DDBJ whole genome shotgun (WGS) entry which is preliminary data.</text>
</comment>
<feature type="compositionally biased region" description="Polar residues" evidence="1">
    <location>
        <begin position="432"/>
        <end position="444"/>
    </location>
</feature>
<keyword evidence="2" id="KW-0812">Transmembrane</keyword>
<organism evidence="3 4">
    <name type="scientific">Lunasporangiospora selenospora</name>
    <dbReference type="NCBI Taxonomy" id="979761"/>
    <lineage>
        <taxon>Eukaryota</taxon>
        <taxon>Fungi</taxon>
        <taxon>Fungi incertae sedis</taxon>
        <taxon>Mucoromycota</taxon>
        <taxon>Mortierellomycotina</taxon>
        <taxon>Mortierellomycetes</taxon>
        <taxon>Mortierellales</taxon>
        <taxon>Mortierellaceae</taxon>
        <taxon>Lunasporangiospora</taxon>
    </lineage>
</organism>
<feature type="transmembrane region" description="Helical" evidence="2">
    <location>
        <begin position="190"/>
        <end position="214"/>
    </location>
</feature>
<feature type="region of interest" description="Disordered" evidence="1">
    <location>
        <begin position="253"/>
        <end position="276"/>
    </location>
</feature>
<keyword evidence="4" id="KW-1185">Reference proteome</keyword>
<dbReference type="Proteomes" id="UP000780801">
    <property type="component" value="Unassembled WGS sequence"/>
</dbReference>
<keyword evidence="2" id="KW-0472">Membrane</keyword>
<feature type="compositionally biased region" description="Pro residues" evidence="1">
    <location>
        <begin position="49"/>
        <end position="76"/>
    </location>
</feature>
<evidence type="ECO:0000313" key="4">
    <source>
        <dbReference type="Proteomes" id="UP000780801"/>
    </source>
</evidence>
<feature type="compositionally biased region" description="Polar residues" evidence="1">
    <location>
        <begin position="625"/>
        <end position="635"/>
    </location>
</feature>
<evidence type="ECO:0000256" key="1">
    <source>
        <dbReference type="SAM" id="MobiDB-lite"/>
    </source>
</evidence>
<feature type="region of interest" description="Disordered" evidence="1">
    <location>
        <begin position="413"/>
        <end position="470"/>
    </location>
</feature>
<evidence type="ECO:0000313" key="3">
    <source>
        <dbReference type="EMBL" id="KAF9579260.1"/>
    </source>
</evidence>
<dbReference type="OrthoDB" id="2449653at2759"/>
<sequence length="635" mass="65899">MQQLYRSSMSINHSQQQNSVRRRPAKAVAFGLWAAAVCSLPTAHSVPFPQAPSPDPAPAPESPSPPPAEPVPPPTFEPIAAPAPGDTTINTGPGTKPTGTAGPKPSGGTTSGSTKTNTPILPTNTLTSANTLPTTATTPNLNPIITVSRPTTTTTSSSSTSSKSTIVATRAIPTESPYGQVIGPDKNGNLMLTVSLVVVFAVLAGMGLVVFCLFKRRSAKRRMHVFGGKGSGSDSPLASTSGLGEMLAAASVKEGGAGGSGDSTNGDPRRNSGTIGTVASDMDLRRTMLQEMSERHHSALLSRRSSTLSIGGPPLQNASTPSGTPHSAPLQMLSPTMMAARPHSMGGAYSLDPNGSGTSLNNYQNMNRSSQYEEYYGGSSLGPANPPFLYNGSSRPGSVNYTGSNEQLLMRPSSVTLSRRSSLSPGVCPQTPEMQSLPTRSKTISVGYPTAPQPHYAHSTTMPSPLAGPVSTAGYQRGSFVVSSSENLMASSSSSSGSPDRHQSGVLNSSNSIRSDGSSGEEDSLRPQPRQHSNLVIPPSITTRPRSSVGLTNSMYGQPSMGSGYYQPPMPQPQQQYQHYPANGSGTAYYSQPLPYVDNASYSGQQQQQSSSSSSDSGKGTSAGTEKNTGSATEK</sequence>
<feature type="compositionally biased region" description="Polar residues" evidence="1">
    <location>
        <begin position="1"/>
        <end position="19"/>
    </location>
</feature>
<accession>A0A9P6FR58</accession>
<keyword evidence="2" id="KW-1133">Transmembrane helix</keyword>
<reference evidence="3" key="1">
    <citation type="journal article" date="2020" name="Fungal Divers.">
        <title>Resolving the Mortierellaceae phylogeny through synthesis of multi-gene phylogenetics and phylogenomics.</title>
        <authorList>
            <person name="Vandepol N."/>
            <person name="Liber J."/>
            <person name="Desiro A."/>
            <person name="Na H."/>
            <person name="Kennedy M."/>
            <person name="Barry K."/>
            <person name="Grigoriev I.V."/>
            <person name="Miller A.N."/>
            <person name="O'Donnell K."/>
            <person name="Stajich J.E."/>
            <person name="Bonito G."/>
        </authorList>
    </citation>
    <scope>NUCLEOTIDE SEQUENCE</scope>
    <source>
        <strain evidence="3">KOD1015</strain>
    </source>
</reference>
<dbReference type="EMBL" id="JAABOA010002907">
    <property type="protein sequence ID" value="KAF9579260.1"/>
    <property type="molecule type" value="Genomic_DNA"/>
</dbReference>
<protein>
    <submittedName>
        <fullName evidence="3">Uncharacterized protein</fullName>
    </submittedName>
</protein>